<evidence type="ECO:0000256" key="6">
    <source>
        <dbReference type="HAMAP-Rule" id="MF_00220"/>
    </source>
</evidence>
<dbReference type="InterPro" id="IPR004722">
    <property type="entry name" value="DHOase"/>
</dbReference>
<dbReference type="EMBL" id="CP034465">
    <property type="protein sequence ID" value="AZP04379.1"/>
    <property type="molecule type" value="Genomic_DNA"/>
</dbReference>
<dbReference type="GO" id="GO:0005737">
    <property type="term" value="C:cytoplasm"/>
    <property type="evidence" value="ECO:0007669"/>
    <property type="project" value="TreeGrafter"/>
</dbReference>
<dbReference type="Gene3D" id="3.20.20.140">
    <property type="entry name" value="Metal-dependent hydrolases"/>
    <property type="match status" value="1"/>
</dbReference>
<feature type="binding site" evidence="6">
    <location>
        <position position="226"/>
    </location>
    <ligand>
        <name>Zn(2+)</name>
        <dbReference type="ChEBI" id="CHEBI:29105"/>
        <label>2</label>
    </ligand>
</feature>
<keyword evidence="3 6" id="KW-0479">Metal-binding</keyword>
<dbReference type="RefSeq" id="WP_126109736.1">
    <property type="nucleotide sequence ID" value="NZ_CP034465.1"/>
</dbReference>
<dbReference type="UniPathway" id="UPA00070">
    <property type="reaction ID" value="UER00117"/>
</dbReference>
<protein>
    <recommendedName>
        <fullName evidence="6">Dihydroorotase</fullName>
        <shortName evidence="6">DHOase</shortName>
        <ecNumber evidence="6">3.5.2.3</ecNumber>
    </recommendedName>
</protein>
<gene>
    <name evidence="6" type="primary">pyrC</name>
    <name evidence="8" type="ORF">EJN90_06880</name>
</gene>
<comment type="pathway">
    <text evidence="6">Pyrimidine metabolism; UMP biosynthesis via de novo pathway; (S)-dihydroorotate from bicarbonate: step 3/3.</text>
</comment>
<evidence type="ECO:0000256" key="3">
    <source>
        <dbReference type="ARBA" id="ARBA00022723"/>
    </source>
</evidence>
<feature type="binding site" evidence="6">
    <location>
        <position position="59"/>
    </location>
    <ligand>
        <name>Zn(2+)</name>
        <dbReference type="ChEBI" id="CHEBI:29105"/>
        <label>1</label>
    </ligand>
</feature>
<organism evidence="8 9">
    <name type="scientific">Jeotgalibaca ciconiae</name>
    <dbReference type="NCBI Taxonomy" id="2496265"/>
    <lineage>
        <taxon>Bacteria</taxon>
        <taxon>Bacillati</taxon>
        <taxon>Bacillota</taxon>
        <taxon>Bacilli</taxon>
        <taxon>Lactobacillales</taxon>
        <taxon>Carnobacteriaceae</taxon>
        <taxon>Jeotgalibaca</taxon>
    </lineage>
</organism>
<dbReference type="Proteomes" id="UP000273326">
    <property type="component" value="Chromosome"/>
</dbReference>
<feature type="domain" description="Dihydroorotase catalytic" evidence="7">
    <location>
        <begin position="46"/>
        <end position="232"/>
    </location>
</feature>
<feature type="binding site" evidence="6">
    <location>
        <begin position="317"/>
        <end position="318"/>
    </location>
    <ligand>
        <name>substrate</name>
    </ligand>
</feature>
<evidence type="ECO:0000259" key="7">
    <source>
        <dbReference type="Pfam" id="PF12890"/>
    </source>
</evidence>
<feature type="binding site" evidence="6">
    <location>
        <begin position="59"/>
        <end position="61"/>
    </location>
    <ligand>
        <name>substrate</name>
    </ligand>
</feature>
<evidence type="ECO:0000256" key="1">
    <source>
        <dbReference type="ARBA" id="ARBA00002368"/>
    </source>
</evidence>
<sequence length="426" mass="46589">MRVVLKNGKRVVKDNQLEQVDIAIEKGLISEVGTDLTGDKIIDIEGKLLSPGLVDIHVHFREPGFTDKETIYTGSQAAARGGFTTVCAMPNTNPVPDTAAKFEEIQRLIEKDACINVHQYAPITEELRSDKLVDMKSIDTFAYTNDGVGVQTAGVMYEAMKLAASINKPIVAHTEDDSLLYGGVMHEGIRNKELGLPGIMGIVESSQIARDILLAKETGVHYHVCHVSSKESVDAIREGKRQGVNVTAEVTPHHLILNEMDIPSDDATYKMNPPLRGINDQKALLEGLLDGTIDFIATDHAPHTKKEKTQGFVGSPFGIVGIETSFAMMYTHFVKTGIFTLEFLIERMSTLPANLFHLQTSDLTVGTVADISVFDLETAYTVDAADYLSKSSNTPFNGETVYGMCTLTVHNGEVVWSQNEGDKSCR</sequence>
<feature type="binding site" evidence="6">
    <location>
        <position position="91"/>
    </location>
    <ligand>
        <name>substrate</name>
    </ligand>
</feature>
<dbReference type="PANTHER" id="PTHR43668">
    <property type="entry name" value="ALLANTOINASE"/>
    <property type="match status" value="1"/>
</dbReference>
<dbReference type="InterPro" id="IPR032466">
    <property type="entry name" value="Metal_Hydrolase"/>
</dbReference>
<dbReference type="Pfam" id="PF12890">
    <property type="entry name" value="DHOase"/>
    <property type="match status" value="1"/>
</dbReference>
<comment type="similarity">
    <text evidence="2 6">Belongs to the metallo-dependent hydrolases superfamily. DHOase family. Class I DHOase subfamily.</text>
</comment>
<feature type="binding site" evidence="6">
    <location>
        <position position="146"/>
    </location>
    <ligand>
        <name>Zn(2+)</name>
        <dbReference type="ChEBI" id="CHEBI:29105"/>
        <label>2</label>
    </ligand>
</feature>
<dbReference type="GO" id="GO:0008270">
    <property type="term" value="F:zinc ion binding"/>
    <property type="evidence" value="ECO:0007669"/>
    <property type="project" value="UniProtKB-UniRule"/>
</dbReference>
<keyword evidence="4 6" id="KW-0378">Hydrolase</keyword>
<feature type="binding site" evidence="6">
    <location>
        <position position="173"/>
    </location>
    <ligand>
        <name>Zn(2+)</name>
        <dbReference type="ChEBI" id="CHEBI:29105"/>
        <label>2</label>
    </ligand>
</feature>
<dbReference type="NCBIfam" id="TIGR00857">
    <property type="entry name" value="pyrC_multi"/>
    <property type="match status" value="1"/>
</dbReference>
<feature type="binding site" evidence="6">
    <location>
        <position position="299"/>
    </location>
    <ligand>
        <name>Zn(2+)</name>
        <dbReference type="ChEBI" id="CHEBI:29105"/>
        <label>1</label>
    </ligand>
</feature>
<feature type="binding site" evidence="6">
    <location>
        <position position="146"/>
    </location>
    <ligand>
        <name>Zn(2+)</name>
        <dbReference type="ChEBI" id="CHEBI:29105"/>
        <label>1</label>
    </ligand>
</feature>
<feature type="binding site" evidence="6">
    <location>
        <position position="303"/>
    </location>
    <ligand>
        <name>substrate</name>
    </ligand>
</feature>
<dbReference type="HAMAP" id="MF_00220_B">
    <property type="entry name" value="PyrC_classI_B"/>
    <property type="match status" value="1"/>
</dbReference>
<comment type="function">
    <text evidence="1 6">Catalyzes the reversible cyclization of carbamoyl aspartate to dihydroorotate.</text>
</comment>
<dbReference type="InterPro" id="IPR050138">
    <property type="entry name" value="DHOase/Allantoinase_Hydrolase"/>
</dbReference>
<dbReference type="GO" id="GO:0004151">
    <property type="term" value="F:dihydroorotase activity"/>
    <property type="evidence" value="ECO:0007669"/>
    <property type="project" value="UniProtKB-UniRule"/>
</dbReference>
<dbReference type="PROSITE" id="PS00483">
    <property type="entry name" value="DIHYDROOROTASE_2"/>
    <property type="match status" value="1"/>
</dbReference>
<dbReference type="GO" id="GO:0044205">
    <property type="term" value="P:'de novo' UMP biosynthetic process"/>
    <property type="evidence" value="ECO:0007669"/>
    <property type="project" value="UniProtKB-UniRule"/>
</dbReference>
<dbReference type="InterPro" id="IPR024403">
    <property type="entry name" value="DHOase_cat"/>
</dbReference>
<dbReference type="GO" id="GO:0004038">
    <property type="term" value="F:allantoinase activity"/>
    <property type="evidence" value="ECO:0007669"/>
    <property type="project" value="TreeGrafter"/>
</dbReference>
<dbReference type="InterPro" id="IPR011059">
    <property type="entry name" value="Metal-dep_hydrolase_composite"/>
</dbReference>
<dbReference type="EC" id="3.5.2.3" evidence="6"/>
<feature type="active site" evidence="6">
    <location>
        <position position="299"/>
    </location>
</feature>
<dbReference type="GO" id="GO:0006145">
    <property type="term" value="P:purine nucleobase catabolic process"/>
    <property type="evidence" value="ECO:0007669"/>
    <property type="project" value="TreeGrafter"/>
</dbReference>
<dbReference type="AlphaFoldDB" id="A0A3S9HAH9"/>
<dbReference type="PANTHER" id="PTHR43668:SF2">
    <property type="entry name" value="ALLANTOINASE"/>
    <property type="match status" value="1"/>
</dbReference>
<evidence type="ECO:0000256" key="5">
    <source>
        <dbReference type="ARBA" id="ARBA00022975"/>
    </source>
</evidence>
<dbReference type="OrthoDB" id="9765462at2"/>
<comment type="catalytic activity">
    <reaction evidence="6">
        <text>(S)-dihydroorotate + H2O = N-carbamoyl-L-aspartate + H(+)</text>
        <dbReference type="Rhea" id="RHEA:24296"/>
        <dbReference type="ChEBI" id="CHEBI:15377"/>
        <dbReference type="ChEBI" id="CHEBI:15378"/>
        <dbReference type="ChEBI" id="CHEBI:30864"/>
        <dbReference type="ChEBI" id="CHEBI:32814"/>
        <dbReference type="EC" id="3.5.2.3"/>
    </reaction>
</comment>
<feature type="binding site" evidence="6">
    <location>
        <position position="57"/>
    </location>
    <ligand>
        <name>Zn(2+)</name>
        <dbReference type="ChEBI" id="CHEBI:29105"/>
        <label>1</label>
    </ligand>
</feature>
<keyword evidence="6" id="KW-0862">Zinc</keyword>
<keyword evidence="9" id="KW-1185">Reference proteome</keyword>
<evidence type="ECO:0000313" key="9">
    <source>
        <dbReference type="Proteomes" id="UP000273326"/>
    </source>
</evidence>
<evidence type="ECO:0000313" key="8">
    <source>
        <dbReference type="EMBL" id="AZP04379.1"/>
    </source>
</evidence>
<dbReference type="InterPro" id="IPR002195">
    <property type="entry name" value="Dihydroorotase_CS"/>
</dbReference>
<proteinExistence type="inferred from homology"/>
<dbReference type="PROSITE" id="PS00482">
    <property type="entry name" value="DIHYDROOROTASE_1"/>
    <property type="match status" value="1"/>
</dbReference>
<comment type="cofactor">
    <cofactor evidence="6">
        <name>Zn(2+)</name>
        <dbReference type="ChEBI" id="CHEBI:29105"/>
    </cofactor>
    <text evidence="6">Binds 2 Zn(2+) ions per subunit.</text>
</comment>
<dbReference type="KEGG" id="jeh:EJN90_06880"/>
<evidence type="ECO:0000256" key="2">
    <source>
        <dbReference type="ARBA" id="ARBA00010286"/>
    </source>
</evidence>
<dbReference type="CDD" id="cd01317">
    <property type="entry name" value="DHOase_IIa"/>
    <property type="match status" value="1"/>
</dbReference>
<name>A0A3S9HAH9_9LACT</name>
<keyword evidence="5 6" id="KW-0665">Pyrimidine biosynthesis</keyword>
<reference evidence="9" key="1">
    <citation type="submission" date="2018-12" db="EMBL/GenBank/DDBJ databases">
        <title>Complete genome sequencing of Jeotgalibaca sp. H21T32.</title>
        <authorList>
            <person name="Bae J.-W."/>
            <person name="Lee S.-Y."/>
        </authorList>
    </citation>
    <scope>NUCLEOTIDE SEQUENCE [LARGE SCALE GENOMIC DNA]</scope>
    <source>
        <strain evidence="9">H21T32</strain>
    </source>
</reference>
<evidence type="ECO:0000256" key="4">
    <source>
        <dbReference type="ARBA" id="ARBA00022801"/>
    </source>
</evidence>
<dbReference type="NCBIfam" id="NF006837">
    <property type="entry name" value="PRK09357.1-2"/>
    <property type="match status" value="1"/>
</dbReference>
<dbReference type="SUPFAM" id="SSF51556">
    <property type="entry name" value="Metallo-dependent hydrolases"/>
    <property type="match status" value="1"/>
</dbReference>
<accession>A0A3S9HAH9</accession>
<dbReference type="SUPFAM" id="SSF51338">
    <property type="entry name" value="Composite domain of metallo-dependent hydrolases"/>
    <property type="match status" value="1"/>
</dbReference>
<feature type="binding site" evidence="6">
    <location>
        <position position="272"/>
    </location>
    <ligand>
        <name>substrate</name>
    </ligand>
</feature>